<gene>
    <name evidence="1" type="ORF">PISMIDRAFT_19429</name>
</gene>
<proteinExistence type="predicted"/>
<name>A0A0C9YCF3_9AGAM</name>
<evidence type="ECO:0000313" key="2">
    <source>
        <dbReference type="Proteomes" id="UP000054018"/>
    </source>
</evidence>
<sequence>MPGVGSVEGGAREIVSDSSVVLRVQVMVLEVTSIGWDYKEFMKGMEFWRILASG</sequence>
<reference evidence="1 2" key="1">
    <citation type="submission" date="2014-04" db="EMBL/GenBank/DDBJ databases">
        <authorList>
            <consortium name="DOE Joint Genome Institute"/>
            <person name="Kuo A."/>
            <person name="Kohler A."/>
            <person name="Costa M.D."/>
            <person name="Nagy L.G."/>
            <person name="Floudas D."/>
            <person name="Copeland A."/>
            <person name="Barry K.W."/>
            <person name="Cichocki N."/>
            <person name="Veneault-Fourrey C."/>
            <person name="LaButti K."/>
            <person name="Lindquist E.A."/>
            <person name="Lipzen A."/>
            <person name="Lundell T."/>
            <person name="Morin E."/>
            <person name="Murat C."/>
            <person name="Sun H."/>
            <person name="Tunlid A."/>
            <person name="Henrissat B."/>
            <person name="Grigoriev I.V."/>
            <person name="Hibbett D.S."/>
            <person name="Martin F."/>
            <person name="Nordberg H.P."/>
            <person name="Cantor M.N."/>
            <person name="Hua S.X."/>
        </authorList>
    </citation>
    <scope>NUCLEOTIDE SEQUENCE [LARGE SCALE GENOMIC DNA]</scope>
    <source>
        <strain evidence="1 2">441</strain>
    </source>
</reference>
<organism evidence="1 2">
    <name type="scientific">Pisolithus microcarpus 441</name>
    <dbReference type="NCBI Taxonomy" id="765257"/>
    <lineage>
        <taxon>Eukaryota</taxon>
        <taxon>Fungi</taxon>
        <taxon>Dikarya</taxon>
        <taxon>Basidiomycota</taxon>
        <taxon>Agaricomycotina</taxon>
        <taxon>Agaricomycetes</taxon>
        <taxon>Agaricomycetidae</taxon>
        <taxon>Boletales</taxon>
        <taxon>Sclerodermatineae</taxon>
        <taxon>Pisolithaceae</taxon>
        <taxon>Pisolithus</taxon>
    </lineage>
</organism>
<keyword evidence="2" id="KW-1185">Reference proteome</keyword>
<accession>A0A0C9YCF3</accession>
<protein>
    <submittedName>
        <fullName evidence="1">Uncharacterized protein</fullName>
    </submittedName>
</protein>
<dbReference type="EMBL" id="KN834193">
    <property type="protein sequence ID" value="KIK11544.1"/>
    <property type="molecule type" value="Genomic_DNA"/>
</dbReference>
<dbReference type="Proteomes" id="UP000054018">
    <property type="component" value="Unassembled WGS sequence"/>
</dbReference>
<dbReference type="HOGENOM" id="CLU_3051272_0_0_1"/>
<evidence type="ECO:0000313" key="1">
    <source>
        <dbReference type="EMBL" id="KIK11544.1"/>
    </source>
</evidence>
<reference evidence="2" key="2">
    <citation type="submission" date="2015-01" db="EMBL/GenBank/DDBJ databases">
        <title>Evolutionary Origins and Diversification of the Mycorrhizal Mutualists.</title>
        <authorList>
            <consortium name="DOE Joint Genome Institute"/>
            <consortium name="Mycorrhizal Genomics Consortium"/>
            <person name="Kohler A."/>
            <person name="Kuo A."/>
            <person name="Nagy L.G."/>
            <person name="Floudas D."/>
            <person name="Copeland A."/>
            <person name="Barry K.W."/>
            <person name="Cichocki N."/>
            <person name="Veneault-Fourrey C."/>
            <person name="LaButti K."/>
            <person name="Lindquist E.A."/>
            <person name="Lipzen A."/>
            <person name="Lundell T."/>
            <person name="Morin E."/>
            <person name="Murat C."/>
            <person name="Riley R."/>
            <person name="Ohm R."/>
            <person name="Sun H."/>
            <person name="Tunlid A."/>
            <person name="Henrissat B."/>
            <person name="Grigoriev I.V."/>
            <person name="Hibbett D.S."/>
            <person name="Martin F."/>
        </authorList>
    </citation>
    <scope>NUCLEOTIDE SEQUENCE [LARGE SCALE GENOMIC DNA]</scope>
    <source>
        <strain evidence="2">441</strain>
    </source>
</reference>
<dbReference type="AlphaFoldDB" id="A0A0C9YCF3"/>